<dbReference type="EMBL" id="CP040710">
    <property type="protein sequence ID" value="QCX00440.1"/>
    <property type="molecule type" value="Genomic_DNA"/>
</dbReference>
<dbReference type="RefSeq" id="WP_138852785.1">
    <property type="nucleotide sequence ID" value="NZ_CP040710.1"/>
</dbReference>
<keyword evidence="4" id="KW-1185">Reference proteome</keyword>
<proteinExistence type="predicted"/>
<sequence length="73" mass="8697">MKLKKENTDKYVRAQKRLQEIKGFYTHLVIYLVINTAITVYKIVKSIKGIEEFWDFGIFAVWFIWGLGLLYHA</sequence>
<feature type="transmembrane region" description="Helical" evidence="1">
    <location>
        <begin position="21"/>
        <end position="41"/>
    </location>
</feature>
<evidence type="ECO:0000313" key="4">
    <source>
        <dbReference type="Proteomes" id="UP000310017"/>
    </source>
</evidence>
<organism evidence="3 4">
    <name type="scientific">Aggregatimonas sangjinii</name>
    <dbReference type="NCBI Taxonomy" id="2583587"/>
    <lineage>
        <taxon>Bacteria</taxon>
        <taxon>Pseudomonadati</taxon>
        <taxon>Bacteroidota</taxon>
        <taxon>Flavobacteriia</taxon>
        <taxon>Flavobacteriales</taxon>
        <taxon>Flavobacteriaceae</taxon>
        <taxon>Aggregatimonas</taxon>
    </lineage>
</organism>
<dbReference type="OrthoDB" id="8965954at2"/>
<evidence type="ECO:0000256" key="1">
    <source>
        <dbReference type="SAM" id="Phobius"/>
    </source>
</evidence>
<evidence type="ECO:0000313" key="3">
    <source>
        <dbReference type="EMBL" id="QCX00440.1"/>
    </source>
</evidence>
<dbReference type="Proteomes" id="UP000310017">
    <property type="component" value="Chromosome"/>
</dbReference>
<dbReference type="AlphaFoldDB" id="A0A5B7SUC2"/>
<reference evidence="3 4" key="1">
    <citation type="submission" date="2019-05" db="EMBL/GenBank/DDBJ databases">
        <title>Genome sequencing of F202Z8.</title>
        <authorList>
            <person name="Kwon Y.M."/>
        </authorList>
    </citation>
    <scope>NUCLEOTIDE SEQUENCE [LARGE SCALE GENOMIC DNA]</scope>
    <source>
        <strain evidence="3 4">F202Z8</strain>
    </source>
</reference>
<dbReference type="KEGG" id="asag:FGM00_10060"/>
<feature type="domain" description="2TM" evidence="2">
    <location>
        <begin position="13"/>
        <end position="73"/>
    </location>
</feature>
<protein>
    <submittedName>
        <fullName evidence="3">2TM domain-containing protein</fullName>
    </submittedName>
</protein>
<keyword evidence="1" id="KW-0812">Transmembrane</keyword>
<accession>A0A5B7SUC2</accession>
<dbReference type="Pfam" id="PF13239">
    <property type="entry name" value="2TM"/>
    <property type="match status" value="1"/>
</dbReference>
<gene>
    <name evidence="3" type="ORF">FGM00_10060</name>
</gene>
<keyword evidence="1" id="KW-1133">Transmembrane helix</keyword>
<evidence type="ECO:0000259" key="2">
    <source>
        <dbReference type="Pfam" id="PF13239"/>
    </source>
</evidence>
<feature type="transmembrane region" description="Helical" evidence="1">
    <location>
        <begin position="53"/>
        <end position="71"/>
    </location>
</feature>
<name>A0A5B7SUC2_9FLAO</name>
<keyword evidence="1" id="KW-0472">Membrane</keyword>
<dbReference type="InterPro" id="IPR025698">
    <property type="entry name" value="2TM_dom"/>
</dbReference>